<feature type="compositionally biased region" description="Basic and acidic residues" evidence="1">
    <location>
        <begin position="111"/>
        <end position="239"/>
    </location>
</feature>
<feature type="compositionally biased region" description="Low complexity" evidence="1">
    <location>
        <begin position="27"/>
        <end position="36"/>
    </location>
</feature>
<evidence type="ECO:0000313" key="4">
    <source>
        <dbReference type="Proteomes" id="UP000327013"/>
    </source>
</evidence>
<dbReference type="Gene3D" id="3.10.20.90">
    <property type="entry name" value="Phosphatidylinositol 3-kinase Catalytic Subunit, Chain A, domain 1"/>
    <property type="match status" value="1"/>
</dbReference>
<feature type="region of interest" description="Disordered" evidence="1">
    <location>
        <begin position="628"/>
        <end position="733"/>
    </location>
</feature>
<dbReference type="PANTHER" id="PTHR38700">
    <property type="entry name" value="YALI0E22418P"/>
    <property type="match status" value="1"/>
</dbReference>
<dbReference type="SUPFAM" id="SSF50729">
    <property type="entry name" value="PH domain-like"/>
    <property type="match status" value="1"/>
</dbReference>
<dbReference type="SUPFAM" id="SSF54236">
    <property type="entry name" value="Ubiquitin-like"/>
    <property type="match status" value="1"/>
</dbReference>
<dbReference type="CDD" id="cd06503">
    <property type="entry name" value="ATP-synt_Fo_b"/>
    <property type="match status" value="1"/>
</dbReference>
<proteinExistence type="predicted"/>
<feature type="compositionally biased region" description="Low complexity" evidence="1">
    <location>
        <begin position="796"/>
        <end position="810"/>
    </location>
</feature>
<feature type="compositionally biased region" description="Low complexity" evidence="1">
    <location>
        <begin position="86"/>
        <end position="106"/>
    </location>
</feature>
<feature type="compositionally biased region" description="Gly residues" evidence="1">
    <location>
        <begin position="252"/>
        <end position="264"/>
    </location>
</feature>
<dbReference type="Gene3D" id="2.30.29.30">
    <property type="entry name" value="Pleckstrin-homology domain (PH domain)/Phosphotyrosine-binding domain (PTB)"/>
    <property type="match status" value="1"/>
</dbReference>
<organism evidence="3 4">
    <name type="scientific">Carpinus fangiana</name>
    <dbReference type="NCBI Taxonomy" id="176857"/>
    <lineage>
        <taxon>Eukaryota</taxon>
        <taxon>Viridiplantae</taxon>
        <taxon>Streptophyta</taxon>
        <taxon>Embryophyta</taxon>
        <taxon>Tracheophyta</taxon>
        <taxon>Spermatophyta</taxon>
        <taxon>Magnoliopsida</taxon>
        <taxon>eudicotyledons</taxon>
        <taxon>Gunneridae</taxon>
        <taxon>Pentapetalae</taxon>
        <taxon>rosids</taxon>
        <taxon>fabids</taxon>
        <taxon>Fagales</taxon>
        <taxon>Betulaceae</taxon>
        <taxon>Carpinus</taxon>
    </lineage>
</organism>
<evidence type="ECO:0000256" key="1">
    <source>
        <dbReference type="SAM" id="MobiDB-lite"/>
    </source>
</evidence>
<feature type="compositionally biased region" description="Polar residues" evidence="1">
    <location>
        <begin position="678"/>
        <end position="691"/>
    </location>
</feature>
<dbReference type="EMBL" id="VIBQ01000017">
    <property type="protein sequence ID" value="KAB8360920.1"/>
    <property type="molecule type" value="Genomic_DNA"/>
</dbReference>
<dbReference type="InterPro" id="IPR001849">
    <property type="entry name" value="PH_domain"/>
</dbReference>
<comment type="caution">
    <text evidence="3">The sequence shown here is derived from an EMBL/GenBank/DDBJ whole genome shotgun (WGS) entry which is preliminary data.</text>
</comment>
<feature type="compositionally biased region" description="Polar residues" evidence="1">
    <location>
        <begin position="821"/>
        <end position="832"/>
    </location>
</feature>
<feature type="region of interest" description="Disordered" evidence="1">
    <location>
        <begin position="1"/>
        <end position="278"/>
    </location>
</feature>
<dbReference type="PANTHER" id="PTHR38700:SF1">
    <property type="entry name" value="PH DOMAIN-CONTAINING PROTEIN"/>
    <property type="match status" value="1"/>
</dbReference>
<feature type="compositionally biased region" description="Low complexity" evidence="1">
    <location>
        <begin position="44"/>
        <end position="60"/>
    </location>
</feature>
<keyword evidence="4" id="KW-1185">Reference proteome</keyword>
<feature type="region of interest" description="Disordered" evidence="1">
    <location>
        <begin position="748"/>
        <end position="876"/>
    </location>
</feature>
<dbReference type="AlphaFoldDB" id="A0A5N6KZ11"/>
<dbReference type="InterPro" id="IPR029071">
    <property type="entry name" value="Ubiquitin-like_domsf"/>
</dbReference>
<evidence type="ECO:0000259" key="2">
    <source>
        <dbReference type="Pfam" id="PF00169"/>
    </source>
</evidence>
<evidence type="ECO:0000313" key="3">
    <source>
        <dbReference type="EMBL" id="KAB8360920.1"/>
    </source>
</evidence>
<dbReference type="Pfam" id="PF00169">
    <property type="entry name" value="PH"/>
    <property type="match status" value="1"/>
</dbReference>
<sequence>MAAVASSHDRSSEQPPRMSRYRSLRKPQQQQLSSPSSVPPPMPASAMAQAAANASLQRSQSRYHRPTKALAPPQPAPPPAQRHLSKPQSTAQSPSQQSPTTNTNTTHRPRPQRDASRIQDQRSREAQARVAQQDRSRDAEVRREALRLKAAADQRVHEARAAQQREEQAQDERIRALARAKYAEQQREQARREAEQREIDEREQLEMEARREEHRRKLEEKERKREQKERKLMERESQKNLRAAMGPRAAVGGIGDRGGGGVVPGAGSNNAGPPAEGMLRHVPTLRRRETDGPLKKKSSVEAFTGVFRRKSETVKPLETVGTKFEDMSEREQPTFVTKVVTSQNNALPGIDAPISASNAGERSSMFLPVTPTTTPVDLIYSASNVMSEDIDPKASVLLEHFAKVGIQRTLRKYEHVRDVMNSWDDDKQNSLFLVPSATGGEDTELEASTVVNLEPPSDQSFFLYYSQKPGKWEKRYITLRTDGQVVQSKKESSKDFSSICHMSDFDIYTPMPQALSKKINPPKKHCFGIKSQQKSAMFLSTENFVHFFSTSDKTTAGLWYAAIQGWRSWYLVNVMGEGQSSRLQPTAAASGLDLDVPTAIAKGEKRDSHYQLGSFKPLLDMDLFGASESKSNQQHRGGNSFESSVQSTHHRSNTVSSRAGHASNPPNSFRNPADDNQAYRTRTSSNSSAQTRGAEDGTFASTGLLGRTYTKRQREAEAAASRTDSAGPFTEGPSLLNDIDAALGRITLPSTSSRPANMPKPLVDLTPDRHHAPHPLASKSRGKAFHPDAPGPHGLVDAATTPDAAHPAAVRRASTQHRTRASSGAHQPQHSQRASRDHAGDTPFLADGLLAQAGPSQGGFATGRGVASGADARGKPLVELGPASLFAGGSLLRVAEQEGRIRADGPVFERGKGVEISVETGEGR</sequence>
<dbReference type="OrthoDB" id="43122at2759"/>
<dbReference type="Proteomes" id="UP000327013">
    <property type="component" value="Unassembled WGS sequence"/>
</dbReference>
<feature type="compositionally biased region" description="Polar residues" evidence="1">
    <location>
        <begin position="628"/>
        <end position="657"/>
    </location>
</feature>
<feature type="domain" description="PH" evidence="2">
    <location>
        <begin position="464"/>
        <end position="564"/>
    </location>
</feature>
<gene>
    <name evidence="3" type="ORF">FH972_024652</name>
</gene>
<dbReference type="InterPro" id="IPR011993">
    <property type="entry name" value="PH-like_dom_sf"/>
</dbReference>
<protein>
    <recommendedName>
        <fullName evidence="2">PH domain-containing protein</fullName>
    </recommendedName>
</protein>
<name>A0A5N6KZ11_9ROSI</name>
<accession>A0A5N6KZ11</accession>
<reference evidence="3 4" key="1">
    <citation type="submission" date="2019-06" db="EMBL/GenBank/DDBJ databases">
        <title>A chromosomal-level reference genome of Carpinus fangiana (Coryloideae, Betulaceae).</title>
        <authorList>
            <person name="Yang X."/>
            <person name="Wang Z."/>
            <person name="Zhang L."/>
            <person name="Hao G."/>
            <person name="Liu J."/>
            <person name="Yang Y."/>
        </authorList>
    </citation>
    <scope>NUCLEOTIDE SEQUENCE [LARGE SCALE GENOMIC DNA]</scope>
    <source>
        <strain evidence="3">Cfa_2016G</strain>
        <tissue evidence="3">Leaf</tissue>
    </source>
</reference>